<dbReference type="Proteomes" id="UP001205998">
    <property type="component" value="Unassembled WGS sequence"/>
</dbReference>
<dbReference type="InterPro" id="IPR036179">
    <property type="entry name" value="Ig-like_dom_sf"/>
</dbReference>
<sequence>HEIIVCFFFFFFFIVEAADISIKPEKNTLSVTEGSNITLSCTYNGSVDTLHWYQQKPGSRPEFLLLIYESGKQVVKAQPSHPRLSIILEKIKKKVDLIISSAAVSDSALYYCALEPTVTGNPAALYKNLH</sequence>
<feature type="non-terminal residue" evidence="8">
    <location>
        <position position="130"/>
    </location>
</feature>
<dbReference type="SMART" id="SM00409">
    <property type="entry name" value="IG"/>
    <property type="match status" value="1"/>
</dbReference>
<evidence type="ECO:0000313" key="9">
    <source>
        <dbReference type="Proteomes" id="UP001205998"/>
    </source>
</evidence>
<keyword evidence="5" id="KW-0391">Immunity</keyword>
<gene>
    <name evidence="8" type="ORF">C0J50_7694</name>
</gene>
<dbReference type="PANTHER" id="PTHR19367:SF18">
    <property type="entry name" value="T CELL RECEPTOR ALPHA VARIABLE 16"/>
    <property type="match status" value="1"/>
</dbReference>
<evidence type="ECO:0000256" key="2">
    <source>
        <dbReference type="ARBA" id="ARBA00023130"/>
    </source>
</evidence>
<dbReference type="PROSITE" id="PS50835">
    <property type="entry name" value="IG_LIKE"/>
    <property type="match status" value="1"/>
</dbReference>
<accession>A0AAD5B7N9</accession>
<dbReference type="InterPro" id="IPR051287">
    <property type="entry name" value="TCR_variable_region"/>
</dbReference>
<dbReference type="GO" id="GO:0042101">
    <property type="term" value="C:T cell receptor complex"/>
    <property type="evidence" value="ECO:0007669"/>
    <property type="project" value="UniProtKB-KW"/>
</dbReference>
<keyword evidence="2" id="KW-1064">Adaptive immunity</keyword>
<organism evidence="8 9">
    <name type="scientific">Silurus asotus</name>
    <name type="common">Amur catfish</name>
    <name type="synonym">Parasilurus asotus</name>
    <dbReference type="NCBI Taxonomy" id="30991"/>
    <lineage>
        <taxon>Eukaryota</taxon>
        <taxon>Metazoa</taxon>
        <taxon>Chordata</taxon>
        <taxon>Craniata</taxon>
        <taxon>Vertebrata</taxon>
        <taxon>Euteleostomi</taxon>
        <taxon>Actinopterygii</taxon>
        <taxon>Neopterygii</taxon>
        <taxon>Teleostei</taxon>
        <taxon>Ostariophysi</taxon>
        <taxon>Siluriformes</taxon>
        <taxon>Siluridae</taxon>
        <taxon>Silurus</taxon>
    </lineage>
</organism>
<dbReference type="AlphaFoldDB" id="A0AAD5B7N9"/>
<evidence type="ECO:0000256" key="1">
    <source>
        <dbReference type="ARBA" id="ARBA00022729"/>
    </source>
</evidence>
<dbReference type="InterPro" id="IPR007110">
    <property type="entry name" value="Ig-like_dom"/>
</dbReference>
<keyword evidence="3" id="KW-0675">Receptor</keyword>
<keyword evidence="5" id="KW-1279">T cell receptor</keyword>
<evidence type="ECO:0000313" key="8">
    <source>
        <dbReference type="EMBL" id="KAI5630139.1"/>
    </source>
</evidence>
<dbReference type="SUPFAM" id="SSF48726">
    <property type="entry name" value="Immunoglobulin"/>
    <property type="match status" value="1"/>
</dbReference>
<evidence type="ECO:0000259" key="7">
    <source>
        <dbReference type="PROSITE" id="PS50835"/>
    </source>
</evidence>
<proteinExistence type="predicted"/>
<evidence type="ECO:0000256" key="5">
    <source>
        <dbReference type="ARBA" id="ARBA00043266"/>
    </source>
</evidence>
<evidence type="ECO:0000256" key="6">
    <source>
        <dbReference type="SAM" id="SignalP"/>
    </source>
</evidence>
<dbReference type="InterPro" id="IPR003599">
    <property type="entry name" value="Ig_sub"/>
</dbReference>
<feature type="chain" id="PRO_5041996916" description="Ig-like domain-containing protein" evidence="6">
    <location>
        <begin position="18"/>
        <end position="130"/>
    </location>
</feature>
<keyword evidence="9" id="KW-1185">Reference proteome</keyword>
<dbReference type="GO" id="GO:0002250">
    <property type="term" value="P:adaptive immune response"/>
    <property type="evidence" value="ECO:0007669"/>
    <property type="project" value="UniProtKB-KW"/>
</dbReference>
<protein>
    <recommendedName>
        <fullName evidence="7">Ig-like domain-containing protein</fullName>
    </recommendedName>
</protein>
<keyword evidence="1 6" id="KW-0732">Signal</keyword>
<comment type="caution">
    <text evidence="8">The sequence shown here is derived from an EMBL/GenBank/DDBJ whole genome shotgun (WGS) entry which is preliminary data.</text>
</comment>
<keyword evidence="4" id="KW-0393">Immunoglobulin domain</keyword>
<evidence type="ECO:0000256" key="4">
    <source>
        <dbReference type="ARBA" id="ARBA00023319"/>
    </source>
</evidence>
<dbReference type="SMART" id="SM00406">
    <property type="entry name" value="IGv"/>
    <property type="match status" value="1"/>
</dbReference>
<evidence type="ECO:0000256" key="3">
    <source>
        <dbReference type="ARBA" id="ARBA00023170"/>
    </source>
</evidence>
<dbReference type="PANTHER" id="PTHR19367">
    <property type="entry name" value="T-CELL RECEPTOR ALPHA CHAIN V REGION"/>
    <property type="match status" value="1"/>
</dbReference>
<name>A0AAD5B7N9_SILAS</name>
<feature type="non-terminal residue" evidence="8">
    <location>
        <position position="1"/>
    </location>
</feature>
<dbReference type="InterPro" id="IPR013106">
    <property type="entry name" value="Ig_V-set"/>
</dbReference>
<dbReference type="Pfam" id="PF07686">
    <property type="entry name" value="V-set"/>
    <property type="match status" value="1"/>
</dbReference>
<feature type="domain" description="Ig-like" evidence="7">
    <location>
        <begin position="24"/>
        <end position="112"/>
    </location>
</feature>
<dbReference type="Gene3D" id="2.60.40.10">
    <property type="entry name" value="Immunoglobulins"/>
    <property type="match status" value="1"/>
</dbReference>
<dbReference type="EMBL" id="MU530082">
    <property type="protein sequence ID" value="KAI5630139.1"/>
    <property type="molecule type" value="Genomic_DNA"/>
</dbReference>
<dbReference type="InterPro" id="IPR013783">
    <property type="entry name" value="Ig-like_fold"/>
</dbReference>
<reference evidence="8" key="1">
    <citation type="submission" date="2018-07" db="EMBL/GenBank/DDBJ databases">
        <title>Comparative genomics of catfishes provides insights into carnivory and benthic adaptation.</title>
        <authorList>
            <person name="Zhang Y."/>
            <person name="Wang D."/>
            <person name="Peng Z."/>
            <person name="Zheng S."/>
            <person name="Shao F."/>
            <person name="Tao W."/>
        </authorList>
    </citation>
    <scope>NUCLEOTIDE SEQUENCE</scope>
    <source>
        <strain evidence="8">Chongqing</strain>
    </source>
</reference>
<feature type="signal peptide" evidence="6">
    <location>
        <begin position="1"/>
        <end position="17"/>
    </location>
</feature>